<gene>
    <name evidence="1" type="ORF">QFC20_007595</name>
</gene>
<comment type="caution">
    <text evidence="1">The sequence shown here is derived from an EMBL/GenBank/DDBJ whole genome shotgun (WGS) entry which is preliminary data.</text>
</comment>
<name>A0ACC2UXC1_9TREE</name>
<sequence>MAPILNEEETTIDPYELLGVKVEATEAEIKSTYRKLSLKCHPDRNPDNPNAAQQFHVLSLALGMLMDPSKRSYVNNKLEDDRRKKEKYAVMEKKKRGLVDALLAREEEAKKAKVNASQRFAQETEEEAIKEAGRKMREAMQKASLAQTTNATPPSNPVPRSTPTGTMPPMTPADLTLTLQFPADPDPATSSMLSSSTSLEPRITSLYGPVNFVILKEPNASADAPEKKKKKPRGARAIVEFKESNWGGCWACWKDHMVDSVTGKARRPLVQGTKVKWATKDGTTPEWVTWAEQQHATNGDTPLTAPADPVYSNTTRPSVKVSSSFAASFASSFPTAEERRQQERRKAKAQAERAAAEDYEGATLFKMRQLERERLEAEIRRQEEEEA</sequence>
<proteinExistence type="predicted"/>
<accession>A0ACC2UXC1</accession>
<reference evidence="1" key="1">
    <citation type="submission" date="2023-04" db="EMBL/GenBank/DDBJ databases">
        <title>Draft Genome sequencing of Naganishia species isolated from polar environments using Oxford Nanopore Technology.</title>
        <authorList>
            <person name="Leo P."/>
            <person name="Venkateswaran K."/>
        </authorList>
    </citation>
    <scope>NUCLEOTIDE SEQUENCE</scope>
    <source>
        <strain evidence="1">MNA-CCFEE 5262</strain>
    </source>
</reference>
<evidence type="ECO:0000313" key="1">
    <source>
        <dbReference type="EMBL" id="KAJ9091594.1"/>
    </source>
</evidence>
<keyword evidence="2" id="KW-1185">Reference proteome</keyword>
<evidence type="ECO:0000313" key="2">
    <source>
        <dbReference type="Proteomes" id="UP001230649"/>
    </source>
</evidence>
<dbReference type="EMBL" id="JASBWS010000197">
    <property type="protein sequence ID" value="KAJ9091594.1"/>
    <property type="molecule type" value="Genomic_DNA"/>
</dbReference>
<organism evidence="1 2">
    <name type="scientific">Naganishia adeliensis</name>
    <dbReference type="NCBI Taxonomy" id="92952"/>
    <lineage>
        <taxon>Eukaryota</taxon>
        <taxon>Fungi</taxon>
        <taxon>Dikarya</taxon>
        <taxon>Basidiomycota</taxon>
        <taxon>Agaricomycotina</taxon>
        <taxon>Tremellomycetes</taxon>
        <taxon>Filobasidiales</taxon>
        <taxon>Filobasidiaceae</taxon>
        <taxon>Naganishia</taxon>
    </lineage>
</organism>
<protein>
    <submittedName>
        <fullName evidence="1">Uncharacterized protein</fullName>
    </submittedName>
</protein>
<dbReference type="Proteomes" id="UP001230649">
    <property type="component" value="Unassembled WGS sequence"/>
</dbReference>